<accession>A0A1Y2JP48</accession>
<dbReference type="Proteomes" id="UP000193335">
    <property type="component" value="Unassembled WGS sequence"/>
</dbReference>
<proteinExistence type="predicted"/>
<name>A0A1Y2JP48_BRAJP</name>
<comment type="caution">
    <text evidence="1">The sequence shown here is derived from an EMBL/GenBank/DDBJ whole genome shotgun (WGS) entry which is preliminary data.</text>
</comment>
<protein>
    <submittedName>
        <fullName evidence="1">Uncharacterized protein</fullName>
    </submittedName>
</protein>
<evidence type="ECO:0000313" key="2">
    <source>
        <dbReference type="Proteomes" id="UP000193335"/>
    </source>
</evidence>
<organism evidence="1 2">
    <name type="scientific">Bradyrhizobium japonicum</name>
    <dbReference type="NCBI Taxonomy" id="375"/>
    <lineage>
        <taxon>Bacteria</taxon>
        <taxon>Pseudomonadati</taxon>
        <taxon>Pseudomonadota</taxon>
        <taxon>Alphaproteobacteria</taxon>
        <taxon>Hyphomicrobiales</taxon>
        <taxon>Nitrobacteraceae</taxon>
        <taxon>Bradyrhizobium</taxon>
    </lineage>
</organism>
<dbReference type="AlphaFoldDB" id="A0A1Y2JP48"/>
<gene>
    <name evidence="1" type="ORF">BSZ19_17735</name>
</gene>
<evidence type="ECO:0000313" key="1">
    <source>
        <dbReference type="EMBL" id="OSJ32898.1"/>
    </source>
</evidence>
<dbReference type="EMBL" id="NAFL01000246">
    <property type="protein sequence ID" value="OSJ32898.1"/>
    <property type="molecule type" value="Genomic_DNA"/>
</dbReference>
<reference evidence="1 2" key="1">
    <citation type="submission" date="2017-03" db="EMBL/GenBank/DDBJ databases">
        <title>Whole genome sequences of fourteen strains of Bradyrhizobium canariense and one strain of Bradyrhizobium japonicum isolated from Lupinus (Papilionoideae: Genisteae) species in Algeria.</title>
        <authorList>
            <person name="Crovadore J."/>
            <person name="Chekireb D."/>
            <person name="Brachmann A."/>
            <person name="Chablais R."/>
            <person name="Cochard B."/>
            <person name="Lefort F."/>
        </authorList>
    </citation>
    <scope>NUCLEOTIDE SEQUENCE [LARGE SCALE GENOMIC DNA]</scope>
    <source>
        <strain evidence="1 2">UBMA197</strain>
    </source>
</reference>
<sequence length="76" mass="8415">MAAEPSCQQPLERVTPCILAAVLKFQGRSVFNVRANRVIIHLHEDEARQTCRVVSAAGLPDVAVGLEYALSNDRRR</sequence>